<feature type="signal peptide" evidence="2">
    <location>
        <begin position="1"/>
        <end position="28"/>
    </location>
</feature>
<organism evidence="3 4">
    <name type="scientific">Planobispora siamensis</name>
    <dbReference type="NCBI Taxonomy" id="936338"/>
    <lineage>
        <taxon>Bacteria</taxon>
        <taxon>Bacillati</taxon>
        <taxon>Actinomycetota</taxon>
        <taxon>Actinomycetes</taxon>
        <taxon>Streptosporangiales</taxon>
        <taxon>Streptosporangiaceae</taxon>
        <taxon>Planobispora</taxon>
    </lineage>
</organism>
<feature type="region of interest" description="Disordered" evidence="1">
    <location>
        <begin position="57"/>
        <end position="87"/>
    </location>
</feature>
<feature type="chain" id="PRO_5039289874" evidence="2">
    <location>
        <begin position="29"/>
        <end position="87"/>
    </location>
</feature>
<evidence type="ECO:0000256" key="2">
    <source>
        <dbReference type="SAM" id="SignalP"/>
    </source>
</evidence>
<evidence type="ECO:0000256" key="1">
    <source>
        <dbReference type="SAM" id="MobiDB-lite"/>
    </source>
</evidence>
<name>A0A8J3WK53_9ACTN</name>
<dbReference type="RefSeq" id="WP_204062819.1">
    <property type="nucleotide sequence ID" value="NZ_BOOJ01000011.1"/>
</dbReference>
<feature type="compositionally biased region" description="Basic and acidic residues" evidence="1">
    <location>
        <begin position="57"/>
        <end position="67"/>
    </location>
</feature>
<dbReference type="EMBL" id="BOOJ01000011">
    <property type="protein sequence ID" value="GIH90466.1"/>
    <property type="molecule type" value="Genomic_DNA"/>
</dbReference>
<accession>A0A8J3WK53</accession>
<keyword evidence="4" id="KW-1185">Reference proteome</keyword>
<keyword evidence="2" id="KW-0732">Signal</keyword>
<proteinExistence type="predicted"/>
<evidence type="ECO:0000313" key="4">
    <source>
        <dbReference type="Proteomes" id="UP000619788"/>
    </source>
</evidence>
<evidence type="ECO:0000313" key="3">
    <source>
        <dbReference type="EMBL" id="GIH90466.1"/>
    </source>
</evidence>
<comment type="caution">
    <text evidence="3">The sequence shown here is derived from an EMBL/GenBank/DDBJ whole genome shotgun (WGS) entry which is preliminary data.</text>
</comment>
<gene>
    <name evidence="3" type="ORF">Psi01_10960</name>
</gene>
<dbReference type="AlphaFoldDB" id="A0A8J3WK53"/>
<dbReference type="Proteomes" id="UP000619788">
    <property type="component" value="Unassembled WGS sequence"/>
</dbReference>
<sequence>MGTFRKLSVIFLTSSAVFLAASAAGAHAESSKQASVGSGILAASPDKDNARLRAAAKEAERAMREAARQWARVNGASQSSGKAKKRR</sequence>
<reference evidence="3 4" key="1">
    <citation type="submission" date="2021-01" db="EMBL/GenBank/DDBJ databases">
        <title>Whole genome shotgun sequence of Planobispora siamensis NBRC 107568.</title>
        <authorList>
            <person name="Komaki H."/>
            <person name="Tamura T."/>
        </authorList>
    </citation>
    <scope>NUCLEOTIDE SEQUENCE [LARGE SCALE GENOMIC DNA]</scope>
    <source>
        <strain evidence="3 4">NBRC 107568</strain>
    </source>
</reference>
<protein>
    <submittedName>
        <fullName evidence="3">Uncharacterized protein</fullName>
    </submittedName>
</protein>